<gene>
    <name evidence="6" type="ORF">SDC9_81537</name>
</gene>
<evidence type="ECO:0000256" key="1">
    <source>
        <dbReference type="ARBA" id="ARBA00011073"/>
    </source>
</evidence>
<dbReference type="AlphaFoldDB" id="A0A644Z2Y4"/>
<keyword evidence="4" id="KW-0720">Serine protease</keyword>
<dbReference type="InterPro" id="IPR050131">
    <property type="entry name" value="Peptidase_S8_subtilisin-like"/>
</dbReference>
<organism evidence="6">
    <name type="scientific">bioreactor metagenome</name>
    <dbReference type="NCBI Taxonomy" id="1076179"/>
    <lineage>
        <taxon>unclassified sequences</taxon>
        <taxon>metagenomes</taxon>
        <taxon>ecological metagenomes</taxon>
    </lineage>
</organism>
<dbReference type="Gene3D" id="3.40.50.200">
    <property type="entry name" value="Peptidase S8/S53 domain"/>
    <property type="match status" value="1"/>
</dbReference>
<proteinExistence type="inferred from homology"/>
<evidence type="ECO:0000256" key="4">
    <source>
        <dbReference type="ARBA" id="ARBA00022825"/>
    </source>
</evidence>
<dbReference type="GO" id="GO:0006508">
    <property type="term" value="P:proteolysis"/>
    <property type="evidence" value="ECO:0007669"/>
    <property type="project" value="UniProtKB-KW"/>
</dbReference>
<comment type="similarity">
    <text evidence="1">Belongs to the peptidase S8 family.</text>
</comment>
<comment type="caution">
    <text evidence="6">The sequence shown here is derived from an EMBL/GenBank/DDBJ whole genome shotgun (WGS) entry which is preliminary data.</text>
</comment>
<dbReference type="CDD" id="cd00306">
    <property type="entry name" value="Peptidases_S8_S53"/>
    <property type="match status" value="1"/>
</dbReference>
<evidence type="ECO:0000256" key="3">
    <source>
        <dbReference type="ARBA" id="ARBA00022801"/>
    </source>
</evidence>
<keyword evidence="2" id="KW-0645">Protease</keyword>
<dbReference type="PANTHER" id="PTHR43806:SF11">
    <property type="entry name" value="CEREVISIN-RELATED"/>
    <property type="match status" value="1"/>
</dbReference>
<feature type="domain" description="Peptidase S8/S53" evidence="5">
    <location>
        <begin position="183"/>
        <end position="425"/>
    </location>
</feature>
<evidence type="ECO:0000313" key="6">
    <source>
        <dbReference type="EMBL" id="MPM34947.1"/>
    </source>
</evidence>
<dbReference type="SUPFAM" id="SSF52743">
    <property type="entry name" value="Subtilisin-like"/>
    <property type="match status" value="1"/>
</dbReference>
<evidence type="ECO:0000256" key="2">
    <source>
        <dbReference type="ARBA" id="ARBA00022670"/>
    </source>
</evidence>
<accession>A0A644Z2Y4</accession>
<dbReference type="InterPro" id="IPR000209">
    <property type="entry name" value="Peptidase_S8/S53_dom"/>
</dbReference>
<dbReference type="Pfam" id="PF00082">
    <property type="entry name" value="Peptidase_S8"/>
    <property type="match status" value="1"/>
</dbReference>
<dbReference type="EMBL" id="VSSQ01007131">
    <property type="protein sequence ID" value="MPM34947.1"/>
    <property type="molecule type" value="Genomic_DNA"/>
</dbReference>
<dbReference type="InterPro" id="IPR015500">
    <property type="entry name" value="Peptidase_S8_subtilisin-rel"/>
</dbReference>
<reference evidence="6" key="1">
    <citation type="submission" date="2019-08" db="EMBL/GenBank/DDBJ databases">
        <authorList>
            <person name="Kucharzyk K."/>
            <person name="Murdoch R.W."/>
            <person name="Higgins S."/>
            <person name="Loffler F."/>
        </authorList>
    </citation>
    <scope>NUCLEOTIDE SEQUENCE</scope>
</reference>
<dbReference type="PROSITE" id="PS51892">
    <property type="entry name" value="SUBTILASE"/>
    <property type="match status" value="1"/>
</dbReference>
<dbReference type="PROSITE" id="PS51257">
    <property type="entry name" value="PROKAR_LIPOPROTEIN"/>
    <property type="match status" value="1"/>
</dbReference>
<keyword evidence="3" id="KW-0378">Hydrolase</keyword>
<dbReference type="GO" id="GO:0004252">
    <property type="term" value="F:serine-type endopeptidase activity"/>
    <property type="evidence" value="ECO:0007669"/>
    <property type="project" value="InterPro"/>
</dbReference>
<protein>
    <recommendedName>
        <fullName evidence="5">Peptidase S8/S53 domain-containing protein</fullName>
    </recommendedName>
</protein>
<dbReference type="PANTHER" id="PTHR43806">
    <property type="entry name" value="PEPTIDASE S8"/>
    <property type="match status" value="1"/>
</dbReference>
<evidence type="ECO:0000259" key="5">
    <source>
        <dbReference type="Pfam" id="PF00082"/>
    </source>
</evidence>
<sequence>MKRLVIILSLMLLLIACSSALDNDEKEHKDVSSETPTIDNIHTDKDIKIIENETLGKITNEYITSEGYRVIEYEDGYTTTFSPEGVLAIVKTPQSVDFKKYDDYNLEELPQEEGTEFFHDLRSRDLTRIDLSNEFDYLLTADFDDDTKWPSSVPKEYDIEKIKEYGMDPGLGIRRLHEKGITGQGVGIAIIDQSLLVNHVEYKDRIKLYEEIHINSDSAAMHGPAVVSIAVGKSVGVAPEADLYYIAETHGVYLEDGLDWDLYWIAKSIDRIIEINEALPVDKKIRVISISLGIDNPERKNQELVKEAINRASNEGIYTISVGNSLMGTGRKPLADPNDLSSYTKGHFWSDFDNYRIKRNILVPMDSRYVASPTGNDKYVFYYSGGMSWAVPYTAGLYALCSQVNPNITPNEFNTAIYNTATKVHLDDTNDEYNILNPEGLINKIKGK</sequence>
<name>A0A644Z2Y4_9ZZZZ</name>
<dbReference type="PRINTS" id="PR00723">
    <property type="entry name" value="SUBTILISIN"/>
</dbReference>
<dbReference type="InterPro" id="IPR036852">
    <property type="entry name" value="Peptidase_S8/S53_dom_sf"/>
</dbReference>